<sequence>MADPLFDVEKAFAKVPKEGTLAARAIDICTLVSSFLSDCSLPSSAKLGDAKSVEDNIVRSAALDKDALLASLKTSLNGLTTEDAKERLRVHGPNVLSTKLARRWYKILWNAFWHPFNVILLVLATISGATSDIATVIVMCLMVVLSVGVRFYQEFKSSRAASKLSELVRDGAAVKRRENGSSEDGVEVEINQEGVVPGDIVILRTGDLLPGDVRLVTSNNLLVSQSALTGESIAVEKYADVIEDESTPLLDLKNVCFMGTSVESGRALGVVISTGDNTYISTIATYLARRAPINSFQKGVRRVSYLLICFMLAMVPIVIVISGFTTHNWGNSALFGISVAVGLTPEMLPMIVNANLARGALVMARKKCIVKTLDSVQNMGAMDILCTDKTGTLTIDRVAMVQYMDCDGISKDRVFEYAYLNSHFQTGLKNLIDSAILSFGDQVLVGGDRKIDPSKYKFVSELPFDFVRRRMSVILEVEDFGSNDGLQSPQVDVHHTAISSMGRKSCILVTKGALEEMLEICSSVQTDIEGRVAMTPEYRKKLLSMGEELNADGLRLVAVATKELNQRKHATTTMSPPTVHDHFSKIFNEQHNYRHSEESDMVFHGILTFQDPPKESAREAIESLERKGVALKVLTGDALSIAVKICKDVGIATDFVVSGPELALLDSNAFVKTVHQATIMAKLTPNQKLKVVDALKVGGHTVGFLGDGINDSLALKSADVGISVDSATSVAKDAADIILLEKDLNVLVAGVTRGRITHGNTIKYIKMAASSNFGNVFSILVASAWLPFDPMKPIQILTQNLLYDFSQASIPWDKMDPEYLEAPHQWSAKGIATFMICMGPISSIFDITTFNLMWFHYGIRTVERQAVFQTAWFLEGLLTQTLVIHMLRTKKIPFIQETASVPVLITTAIIVGIGLAIPYTPLGKTEKMVHPYASYYYFLAITVFAYCCLAQLVKMLYIRVFKKWL</sequence>
<gene>
    <name evidence="1" type="ORF">O6H91_02G004100</name>
</gene>
<comment type="caution">
    <text evidence="1">The sequence shown here is derived from an EMBL/GenBank/DDBJ whole genome shotgun (WGS) entry which is preliminary data.</text>
</comment>
<dbReference type="Proteomes" id="UP001162992">
    <property type="component" value="Chromosome 2"/>
</dbReference>
<reference evidence="2" key="1">
    <citation type="journal article" date="2024" name="Proc. Natl. Acad. Sci. U.S.A.">
        <title>Extraordinary preservation of gene collinearity over three hundred million years revealed in homosporous lycophytes.</title>
        <authorList>
            <person name="Li C."/>
            <person name="Wickell D."/>
            <person name="Kuo L.Y."/>
            <person name="Chen X."/>
            <person name="Nie B."/>
            <person name="Liao X."/>
            <person name="Peng D."/>
            <person name="Ji J."/>
            <person name="Jenkins J."/>
            <person name="Williams M."/>
            <person name="Shu S."/>
            <person name="Plott C."/>
            <person name="Barry K."/>
            <person name="Rajasekar S."/>
            <person name="Grimwood J."/>
            <person name="Han X."/>
            <person name="Sun S."/>
            <person name="Hou Z."/>
            <person name="He W."/>
            <person name="Dai G."/>
            <person name="Sun C."/>
            <person name="Schmutz J."/>
            <person name="Leebens-Mack J.H."/>
            <person name="Li F.W."/>
            <person name="Wang L."/>
        </authorList>
    </citation>
    <scope>NUCLEOTIDE SEQUENCE [LARGE SCALE GENOMIC DNA]</scope>
    <source>
        <strain evidence="2">cv. PW_Plant_1</strain>
    </source>
</reference>
<protein>
    <submittedName>
        <fullName evidence="1">Uncharacterized protein</fullName>
    </submittedName>
</protein>
<dbReference type="EMBL" id="CM055093">
    <property type="protein sequence ID" value="KAJ7564136.1"/>
    <property type="molecule type" value="Genomic_DNA"/>
</dbReference>
<evidence type="ECO:0000313" key="2">
    <source>
        <dbReference type="Proteomes" id="UP001162992"/>
    </source>
</evidence>
<evidence type="ECO:0000313" key="1">
    <source>
        <dbReference type="EMBL" id="KAJ7564136.1"/>
    </source>
</evidence>
<organism evidence="1 2">
    <name type="scientific">Diphasiastrum complanatum</name>
    <name type="common">Issler's clubmoss</name>
    <name type="synonym">Lycopodium complanatum</name>
    <dbReference type="NCBI Taxonomy" id="34168"/>
    <lineage>
        <taxon>Eukaryota</taxon>
        <taxon>Viridiplantae</taxon>
        <taxon>Streptophyta</taxon>
        <taxon>Embryophyta</taxon>
        <taxon>Tracheophyta</taxon>
        <taxon>Lycopodiopsida</taxon>
        <taxon>Lycopodiales</taxon>
        <taxon>Lycopodiaceae</taxon>
        <taxon>Lycopodioideae</taxon>
        <taxon>Diphasiastrum</taxon>
    </lineage>
</organism>
<accession>A0ACC2ECG1</accession>
<keyword evidence="2" id="KW-1185">Reference proteome</keyword>
<proteinExistence type="predicted"/>
<name>A0ACC2ECG1_DIPCM</name>